<organism evidence="1 2">
    <name type="scientific">Cystobacter ferrugineus</name>
    <dbReference type="NCBI Taxonomy" id="83449"/>
    <lineage>
        <taxon>Bacteria</taxon>
        <taxon>Pseudomonadati</taxon>
        <taxon>Myxococcota</taxon>
        <taxon>Myxococcia</taxon>
        <taxon>Myxococcales</taxon>
        <taxon>Cystobacterineae</taxon>
        <taxon>Archangiaceae</taxon>
        <taxon>Cystobacter</taxon>
    </lineage>
</organism>
<dbReference type="AlphaFoldDB" id="A0A1L9BGU9"/>
<comment type="caution">
    <text evidence="1">The sequence shown here is derived from an EMBL/GenBank/DDBJ whole genome shotgun (WGS) entry which is preliminary data.</text>
</comment>
<reference evidence="1 2" key="2">
    <citation type="submission" date="2016-12" db="EMBL/GenBank/DDBJ databases">
        <title>Draft Genome Sequence of Cystobacter ferrugineus Strain Cbfe23.</title>
        <authorList>
            <person name="Akbar S."/>
            <person name="Dowd S.E."/>
            <person name="Stevens D.C."/>
        </authorList>
    </citation>
    <scope>NUCLEOTIDE SEQUENCE [LARGE SCALE GENOMIC DNA]</scope>
    <source>
        <strain evidence="1 2">Cbfe23</strain>
    </source>
</reference>
<dbReference type="EMBL" id="MPIN01000002">
    <property type="protein sequence ID" value="OJH41483.1"/>
    <property type="molecule type" value="Genomic_DNA"/>
</dbReference>
<dbReference type="Proteomes" id="UP000182229">
    <property type="component" value="Unassembled WGS sequence"/>
</dbReference>
<gene>
    <name evidence="1" type="ORF">BON30_11565</name>
</gene>
<proteinExistence type="predicted"/>
<evidence type="ECO:0000313" key="2">
    <source>
        <dbReference type="Proteomes" id="UP000182229"/>
    </source>
</evidence>
<evidence type="ECO:0000313" key="1">
    <source>
        <dbReference type="EMBL" id="OJH41483.1"/>
    </source>
</evidence>
<keyword evidence="2" id="KW-1185">Reference proteome</keyword>
<name>A0A1L9BGU9_9BACT</name>
<reference evidence="2" key="1">
    <citation type="submission" date="2016-11" db="EMBL/GenBank/DDBJ databases">
        <authorList>
            <person name="Shukria A."/>
            <person name="Stevens D.C."/>
        </authorList>
    </citation>
    <scope>NUCLEOTIDE SEQUENCE [LARGE SCALE GENOMIC DNA]</scope>
    <source>
        <strain evidence="2">Cbfe23</strain>
    </source>
</reference>
<accession>A0A1L9BGU9</accession>
<sequence>MLEVPPGEVVVVHELADFQHERPVWRLYMLADVLGGLYEALSWHNVFPARDAYEAFCRETAWGALYFATSPTGPVSAERTALRLRALLRFWEPLQSARYLFKSLEEVLTLEELMRASCDWAMEAWCPGEEGSVLVRLESAAKRMARATREDSLEAILRQMPQALSLAGDLKHRDVVADPAFQRERLTALDPVSFEHVSGACTADLLEKLYDWDRQLGHQ</sequence>
<protein>
    <submittedName>
        <fullName evidence="1">Uncharacterized protein</fullName>
    </submittedName>
</protein>